<name>A0A0C3F0Y3_PILCF</name>
<proteinExistence type="predicted"/>
<dbReference type="AlphaFoldDB" id="A0A0C3F0Y3"/>
<protein>
    <submittedName>
        <fullName evidence="1">Uncharacterized protein</fullName>
    </submittedName>
</protein>
<evidence type="ECO:0000313" key="1">
    <source>
        <dbReference type="EMBL" id="KIM73824.1"/>
    </source>
</evidence>
<dbReference type="InParanoid" id="A0A0C3F0Y3"/>
<sequence length="72" mass="7939">GAAREAELATNNNFFKSAIDNQATLLRYDNTRGAAKVILRQLVNNIPLPLRMQDELVTQGKEILETAAGQEL</sequence>
<reference evidence="2" key="2">
    <citation type="submission" date="2015-01" db="EMBL/GenBank/DDBJ databases">
        <title>Evolutionary Origins and Diversification of the Mycorrhizal Mutualists.</title>
        <authorList>
            <consortium name="DOE Joint Genome Institute"/>
            <consortium name="Mycorrhizal Genomics Consortium"/>
            <person name="Kohler A."/>
            <person name="Kuo A."/>
            <person name="Nagy L.G."/>
            <person name="Floudas D."/>
            <person name="Copeland A."/>
            <person name="Barry K.W."/>
            <person name="Cichocki N."/>
            <person name="Veneault-Fourrey C."/>
            <person name="LaButti K."/>
            <person name="Lindquist E.A."/>
            <person name="Lipzen A."/>
            <person name="Lundell T."/>
            <person name="Morin E."/>
            <person name="Murat C."/>
            <person name="Riley R."/>
            <person name="Ohm R."/>
            <person name="Sun H."/>
            <person name="Tunlid A."/>
            <person name="Henrissat B."/>
            <person name="Grigoriev I.V."/>
            <person name="Hibbett D.S."/>
            <person name="Martin F."/>
        </authorList>
    </citation>
    <scope>NUCLEOTIDE SEQUENCE [LARGE SCALE GENOMIC DNA]</scope>
    <source>
        <strain evidence="2">F 1598</strain>
    </source>
</reference>
<organism evidence="1 2">
    <name type="scientific">Piloderma croceum (strain F 1598)</name>
    <dbReference type="NCBI Taxonomy" id="765440"/>
    <lineage>
        <taxon>Eukaryota</taxon>
        <taxon>Fungi</taxon>
        <taxon>Dikarya</taxon>
        <taxon>Basidiomycota</taxon>
        <taxon>Agaricomycotina</taxon>
        <taxon>Agaricomycetes</taxon>
        <taxon>Agaricomycetidae</taxon>
        <taxon>Atheliales</taxon>
        <taxon>Atheliaceae</taxon>
        <taxon>Piloderma</taxon>
    </lineage>
</organism>
<gene>
    <name evidence="1" type="ORF">PILCRDRAFT_54393</name>
</gene>
<reference evidence="1 2" key="1">
    <citation type="submission" date="2014-04" db="EMBL/GenBank/DDBJ databases">
        <authorList>
            <consortium name="DOE Joint Genome Institute"/>
            <person name="Kuo A."/>
            <person name="Tarkka M."/>
            <person name="Buscot F."/>
            <person name="Kohler A."/>
            <person name="Nagy L.G."/>
            <person name="Floudas D."/>
            <person name="Copeland A."/>
            <person name="Barry K.W."/>
            <person name="Cichocki N."/>
            <person name="Veneault-Fourrey C."/>
            <person name="LaButti K."/>
            <person name="Lindquist E.A."/>
            <person name="Lipzen A."/>
            <person name="Lundell T."/>
            <person name="Morin E."/>
            <person name="Murat C."/>
            <person name="Sun H."/>
            <person name="Tunlid A."/>
            <person name="Henrissat B."/>
            <person name="Grigoriev I.V."/>
            <person name="Hibbett D.S."/>
            <person name="Martin F."/>
            <person name="Nordberg H.P."/>
            <person name="Cantor M.N."/>
            <person name="Hua S.X."/>
        </authorList>
    </citation>
    <scope>NUCLEOTIDE SEQUENCE [LARGE SCALE GENOMIC DNA]</scope>
    <source>
        <strain evidence="1 2">F 1598</strain>
    </source>
</reference>
<evidence type="ECO:0000313" key="2">
    <source>
        <dbReference type="Proteomes" id="UP000054166"/>
    </source>
</evidence>
<accession>A0A0C3F0Y3</accession>
<dbReference type="OrthoDB" id="8954335at2759"/>
<dbReference type="HOGENOM" id="CLU_2729248_0_0_1"/>
<keyword evidence="2" id="KW-1185">Reference proteome</keyword>
<feature type="non-terminal residue" evidence="1">
    <location>
        <position position="72"/>
    </location>
</feature>
<dbReference type="Proteomes" id="UP000054166">
    <property type="component" value="Unassembled WGS sequence"/>
</dbReference>
<feature type="non-terminal residue" evidence="1">
    <location>
        <position position="1"/>
    </location>
</feature>
<dbReference type="EMBL" id="KN833073">
    <property type="protein sequence ID" value="KIM73824.1"/>
    <property type="molecule type" value="Genomic_DNA"/>
</dbReference>